<protein>
    <submittedName>
        <fullName evidence="1">Uncharacterized protein</fullName>
    </submittedName>
</protein>
<proteinExistence type="predicted"/>
<keyword evidence="2" id="KW-1185">Reference proteome</keyword>
<name>A0ACC1KZM6_9FUNG</name>
<accession>A0ACC1KZM6</accession>
<sequence>MTVLDTTTDSSGGGAVARVPGIHVDKQPATGASSPATEHTAISEAADIVRNNEEYMLVYRAIEALKAQLCRAKSDMGILQSLREHALAQPLAYVESVVSGTAPAAPARQEVVDVPMVDADAYLPSASPAAAARYALVTQPRAAHAHAATRPAPAILRSKPVRPAAAPRSSASARAKQSKRAEPRLLPTANAGQLTGNTAVATPEHSPAPSGYSELEAAGVRTAPASLAAGFPASTGAGHQTAPHLARASTQPVGVATQPGTPTRAGTSQKVFTPQMLAAFQKQASDDDFDEDEGVPLVASAGGTTSADGSLLFSAIPQAGRGSGSDGGSGTPVKRERAAASSRPGSAKPRAKPKAKAKARARPAPASDGTPKPPSYNIPWSDEEQLRLEQLLGEFPEEEVANTRWRKISEALGTRTMRQVASRVQKYFIKLAKAGLPVPGRVPDTSGWTSLGRGPAAAAATAAAASASKPGRRKRKHVDFTSSEDDDDDDDIDIDLDDHSDDGAAAPPADRKGKQVDWLGDVFDDAAGFELGPAPAVASTSSLGAGFQTPALRSAKAVHLGYRCDSCLAEPIVGVRWHCLECHGAHTVDLCDECREEGVFETDRHPATHSFHPCREAEMEPYYANEVAAPALHEYSYLA</sequence>
<organism evidence="1 2">
    <name type="scientific">Coemansia helicoidea</name>
    <dbReference type="NCBI Taxonomy" id="1286919"/>
    <lineage>
        <taxon>Eukaryota</taxon>
        <taxon>Fungi</taxon>
        <taxon>Fungi incertae sedis</taxon>
        <taxon>Zoopagomycota</taxon>
        <taxon>Kickxellomycotina</taxon>
        <taxon>Kickxellomycetes</taxon>
        <taxon>Kickxellales</taxon>
        <taxon>Kickxellaceae</taxon>
        <taxon>Coemansia</taxon>
    </lineage>
</organism>
<evidence type="ECO:0000313" key="1">
    <source>
        <dbReference type="EMBL" id="KAJ2797949.1"/>
    </source>
</evidence>
<dbReference type="EMBL" id="JANBUN010001480">
    <property type="protein sequence ID" value="KAJ2797949.1"/>
    <property type="molecule type" value="Genomic_DNA"/>
</dbReference>
<gene>
    <name evidence="1" type="ORF">H4R21_004120</name>
</gene>
<evidence type="ECO:0000313" key="2">
    <source>
        <dbReference type="Proteomes" id="UP001140087"/>
    </source>
</evidence>
<reference evidence="1" key="1">
    <citation type="submission" date="2022-07" db="EMBL/GenBank/DDBJ databases">
        <title>Phylogenomic reconstructions and comparative analyses of Kickxellomycotina fungi.</title>
        <authorList>
            <person name="Reynolds N.K."/>
            <person name="Stajich J.E."/>
            <person name="Barry K."/>
            <person name="Grigoriev I.V."/>
            <person name="Crous P."/>
            <person name="Smith M.E."/>
        </authorList>
    </citation>
    <scope>NUCLEOTIDE SEQUENCE</scope>
    <source>
        <strain evidence="1">BCRC 34780</strain>
    </source>
</reference>
<dbReference type="Proteomes" id="UP001140087">
    <property type="component" value="Unassembled WGS sequence"/>
</dbReference>
<comment type="caution">
    <text evidence="1">The sequence shown here is derived from an EMBL/GenBank/DDBJ whole genome shotgun (WGS) entry which is preliminary data.</text>
</comment>